<evidence type="ECO:0000259" key="4">
    <source>
        <dbReference type="Pfam" id="PF25917"/>
    </source>
</evidence>
<gene>
    <name evidence="6" type="ORF">HRJ53_02640</name>
</gene>
<dbReference type="GO" id="GO:0015562">
    <property type="term" value="F:efflux transmembrane transporter activity"/>
    <property type="evidence" value="ECO:0007669"/>
    <property type="project" value="TreeGrafter"/>
</dbReference>
<protein>
    <submittedName>
        <fullName evidence="6">Efflux RND transporter periplasmic adaptor subunit</fullName>
    </submittedName>
</protein>
<dbReference type="Pfam" id="PF25917">
    <property type="entry name" value="BSH_RND"/>
    <property type="match status" value="1"/>
</dbReference>
<dbReference type="Gene3D" id="2.40.420.20">
    <property type="match status" value="1"/>
</dbReference>
<organism evidence="6 7">
    <name type="scientific">Candidatus Acidiferrum panamense</name>
    <dbReference type="NCBI Taxonomy" id="2741543"/>
    <lineage>
        <taxon>Bacteria</taxon>
        <taxon>Pseudomonadati</taxon>
        <taxon>Acidobacteriota</taxon>
        <taxon>Terriglobia</taxon>
        <taxon>Candidatus Acidiferrales</taxon>
        <taxon>Candidatus Acidiferrum</taxon>
    </lineage>
</organism>
<dbReference type="Pfam" id="PF25954">
    <property type="entry name" value="Beta-barrel_RND_2"/>
    <property type="match status" value="1"/>
</dbReference>
<evidence type="ECO:0000256" key="2">
    <source>
        <dbReference type="SAM" id="Phobius"/>
    </source>
</evidence>
<proteinExistence type="inferred from homology"/>
<accession>A0A7V8NM48</accession>
<reference evidence="6" key="1">
    <citation type="submission" date="2020-06" db="EMBL/GenBank/DDBJ databases">
        <title>Legume-microbial interactions unlock mineral nutrients during tropical forest succession.</title>
        <authorList>
            <person name="Epihov D.Z."/>
        </authorList>
    </citation>
    <scope>NUCLEOTIDE SEQUENCE [LARGE SCALE GENOMIC DNA]</scope>
    <source>
        <strain evidence="6">Pan2503</strain>
    </source>
</reference>
<dbReference type="Gene3D" id="1.10.287.470">
    <property type="entry name" value="Helix hairpin bin"/>
    <property type="match status" value="1"/>
</dbReference>
<dbReference type="AlphaFoldDB" id="A0A7V8NM48"/>
<name>A0A7V8NM48_9BACT</name>
<evidence type="ECO:0000313" key="6">
    <source>
        <dbReference type="EMBL" id="MBA0083870.1"/>
    </source>
</evidence>
<dbReference type="InterPro" id="IPR006143">
    <property type="entry name" value="RND_pump_MFP"/>
</dbReference>
<feature type="domain" description="CusB-like beta-barrel" evidence="5">
    <location>
        <begin position="236"/>
        <end position="306"/>
    </location>
</feature>
<dbReference type="Proteomes" id="UP000567293">
    <property type="component" value="Unassembled WGS sequence"/>
</dbReference>
<keyword evidence="2" id="KW-1133">Transmembrane helix</keyword>
<feature type="domain" description="Multidrug resistance protein MdtA-like alpha-helical hairpin" evidence="3">
    <location>
        <begin position="121"/>
        <end position="181"/>
    </location>
</feature>
<evidence type="ECO:0000259" key="3">
    <source>
        <dbReference type="Pfam" id="PF25876"/>
    </source>
</evidence>
<feature type="transmembrane region" description="Helical" evidence="2">
    <location>
        <begin position="16"/>
        <end position="36"/>
    </location>
</feature>
<keyword evidence="2" id="KW-0812">Transmembrane</keyword>
<comment type="similarity">
    <text evidence="1">Belongs to the membrane fusion protein (MFP) (TC 8.A.1) family.</text>
</comment>
<dbReference type="Pfam" id="PF25876">
    <property type="entry name" value="HH_MFP_RND"/>
    <property type="match status" value="1"/>
</dbReference>
<dbReference type="NCBIfam" id="TIGR01730">
    <property type="entry name" value="RND_mfp"/>
    <property type="match status" value="1"/>
</dbReference>
<comment type="caution">
    <text evidence="6">The sequence shown here is derived from an EMBL/GenBank/DDBJ whole genome shotgun (WGS) entry which is preliminary data.</text>
</comment>
<dbReference type="InterPro" id="IPR058625">
    <property type="entry name" value="MdtA-like_BSH"/>
</dbReference>
<sequence>MEPEYQESPRNRISRVFTVLFFLVIMLVILGGVTLFERRAQYQALANETESLAIPTVAVIHPAAEASQEDLVLPGTLQAYVESPIYARTNGYLQKWYHDIGSRVQKGNLLADIDTPEVDQQLSQARADLSTAKANAHLSEITATRYAELIKTDGVSKQEVDNAVGDLEAKKATVESSEANVRRLEELESFKHIYAPFSGYITKRNVDTGTLINAGNGGSSQQLFVLSQIDPIRVYLSVPETYAPSIHAGLGSFLELTQYPGQKFEGKVVRTAESIDTATRTLLTEVDVPNHNGALLPGGYAQVHLQVKVSATRLSVPVNALLFRSEGLRAAVVDANHKVHLRALTIGRDYGTSLEVLQGLEESDWIVLNPADSLDEGEEVRVAVSPGVAPGKPQKPAPGSHKP</sequence>
<dbReference type="InterPro" id="IPR058792">
    <property type="entry name" value="Beta-barrel_RND_2"/>
</dbReference>
<keyword evidence="2" id="KW-0472">Membrane</keyword>
<dbReference type="PANTHER" id="PTHR30469:SF37">
    <property type="entry name" value="RAGD PROTEIN"/>
    <property type="match status" value="1"/>
</dbReference>
<feature type="domain" description="Multidrug resistance protein MdtA-like barrel-sandwich hybrid" evidence="4">
    <location>
        <begin position="85"/>
        <end position="216"/>
    </location>
</feature>
<dbReference type="Gene3D" id="2.40.50.100">
    <property type="match status" value="1"/>
</dbReference>
<evidence type="ECO:0000256" key="1">
    <source>
        <dbReference type="ARBA" id="ARBA00009477"/>
    </source>
</evidence>
<evidence type="ECO:0000313" key="7">
    <source>
        <dbReference type="Proteomes" id="UP000567293"/>
    </source>
</evidence>
<dbReference type="InterPro" id="IPR058624">
    <property type="entry name" value="MdtA-like_HH"/>
</dbReference>
<dbReference type="SUPFAM" id="SSF111369">
    <property type="entry name" value="HlyD-like secretion proteins"/>
    <property type="match status" value="1"/>
</dbReference>
<keyword evidence="7" id="KW-1185">Reference proteome</keyword>
<dbReference type="EMBL" id="JACDQQ010000267">
    <property type="protein sequence ID" value="MBA0083870.1"/>
    <property type="molecule type" value="Genomic_DNA"/>
</dbReference>
<dbReference type="PANTHER" id="PTHR30469">
    <property type="entry name" value="MULTIDRUG RESISTANCE PROTEIN MDTA"/>
    <property type="match status" value="1"/>
</dbReference>
<evidence type="ECO:0000259" key="5">
    <source>
        <dbReference type="Pfam" id="PF25954"/>
    </source>
</evidence>
<dbReference type="Gene3D" id="2.40.30.170">
    <property type="match status" value="1"/>
</dbReference>
<dbReference type="GO" id="GO:1990281">
    <property type="term" value="C:efflux pump complex"/>
    <property type="evidence" value="ECO:0007669"/>
    <property type="project" value="TreeGrafter"/>
</dbReference>